<dbReference type="RefSeq" id="WP_190447089.1">
    <property type="nucleotide sequence ID" value="NZ_JAMPLM010000063.1"/>
</dbReference>
<comment type="caution">
    <text evidence="2">The sequence shown here is derived from an EMBL/GenBank/DDBJ whole genome shotgun (WGS) entry which is preliminary data.</text>
</comment>
<evidence type="ECO:0000259" key="1">
    <source>
        <dbReference type="Pfam" id="PF20032"/>
    </source>
</evidence>
<organism evidence="2 3">
    <name type="scientific">Stenomitos frigidus AS-A4</name>
    <dbReference type="NCBI Taxonomy" id="2933935"/>
    <lineage>
        <taxon>Bacteria</taxon>
        <taxon>Bacillati</taxon>
        <taxon>Cyanobacteriota</taxon>
        <taxon>Cyanophyceae</taxon>
        <taxon>Leptolyngbyales</taxon>
        <taxon>Leptolyngbyaceae</taxon>
        <taxon>Stenomitos</taxon>
    </lineage>
</organism>
<dbReference type="EMBL" id="JAMPLM010000063">
    <property type="protein sequence ID" value="MEP1062389.1"/>
    <property type="molecule type" value="Genomic_DNA"/>
</dbReference>
<evidence type="ECO:0000313" key="3">
    <source>
        <dbReference type="Proteomes" id="UP001476950"/>
    </source>
</evidence>
<sequence>MQSLSRVRCFFGLLGASSSLILAQLLTPLLSFSQGQSTVPLTNSNFEHTELVGLDDQGRQQTFQIRSVELDTKDPQKETALYTIFYRDQQQTWQNLCQTSENYEAKAIALQGSWDDTGTYQPSKNLVSFSCLNGAMAKCVRFGYKPWKTVDGQSLEDHHRACVRMVRADYCGNGIGHTKDGTPINMYDRLRIQTSDALPGMQFEAAWGVDGAHFINHLRWPEDLEYVQRVCPERLAFKGKEAKQTITPAQALERYPNALLLNDSVLRNP</sequence>
<dbReference type="InterPro" id="IPR045426">
    <property type="entry name" value="ADYC"/>
</dbReference>
<accession>A0ABV0KT26</accession>
<gene>
    <name evidence="2" type="ORF">NDI38_28875</name>
</gene>
<reference evidence="2 3" key="1">
    <citation type="submission" date="2022-04" db="EMBL/GenBank/DDBJ databases">
        <title>Positive selection, recombination, and allopatry shape intraspecific diversity of widespread and dominant cyanobacteria.</title>
        <authorList>
            <person name="Wei J."/>
            <person name="Shu W."/>
            <person name="Hu C."/>
        </authorList>
    </citation>
    <scope>NUCLEOTIDE SEQUENCE [LARGE SCALE GENOMIC DNA]</scope>
    <source>
        <strain evidence="2 3">AS-A4</strain>
    </source>
</reference>
<evidence type="ECO:0000313" key="2">
    <source>
        <dbReference type="EMBL" id="MEP1062389.1"/>
    </source>
</evidence>
<feature type="domain" description="ADYC" evidence="1">
    <location>
        <begin position="46"/>
        <end position="220"/>
    </location>
</feature>
<dbReference type="Pfam" id="PF20032">
    <property type="entry name" value="ADYC"/>
    <property type="match status" value="1"/>
</dbReference>
<dbReference type="Proteomes" id="UP001476950">
    <property type="component" value="Unassembled WGS sequence"/>
</dbReference>
<keyword evidence="3" id="KW-1185">Reference proteome</keyword>
<protein>
    <submittedName>
        <fullName evidence="2">ADYC domain-containing protein</fullName>
    </submittedName>
</protein>
<name>A0ABV0KT26_9CYAN</name>
<proteinExistence type="predicted"/>